<reference evidence="1" key="1">
    <citation type="journal article" date="2020" name="Nature">
        <title>Giant virus diversity and host interactions through global metagenomics.</title>
        <authorList>
            <person name="Schulz F."/>
            <person name="Roux S."/>
            <person name="Paez-Espino D."/>
            <person name="Jungbluth S."/>
            <person name="Walsh D.A."/>
            <person name="Denef V.J."/>
            <person name="McMahon K.D."/>
            <person name="Konstantinidis K.T."/>
            <person name="Eloe-Fadrosh E.A."/>
            <person name="Kyrpides N.C."/>
            <person name="Woyke T."/>
        </authorList>
    </citation>
    <scope>NUCLEOTIDE SEQUENCE</scope>
    <source>
        <strain evidence="1">GVMAG-S-1016704-121</strain>
    </source>
</reference>
<dbReference type="EMBL" id="MN740557">
    <property type="protein sequence ID" value="QHU33451.1"/>
    <property type="molecule type" value="Genomic_DNA"/>
</dbReference>
<protein>
    <submittedName>
        <fullName evidence="1">Uncharacterized protein</fullName>
    </submittedName>
</protein>
<proteinExistence type="predicted"/>
<dbReference type="AlphaFoldDB" id="A0A6C0LUM2"/>
<accession>A0A6C0LUM2</accession>
<sequence>MQQSELEHYESSDDETSSYNLVETNKLFMMELYKYLWELKIVCMAICPEKTMMELANIAKFDKKYRYTTRNRGKHMVFKYLNINELDCIPKISSKTIKDGNGCIELQNGDYLCDENRLHRSSYLLNTNSLTRELSRKLKSMRAFVSRIQDKMHDAFSYTIELYTTIQKELQTLYDIRILLNSLAYVVNGKKLAIGNVKAKDKLWELENSVFPVHMDKTYMLKYKFAQYVYKMKTPDDYSILISFPPEYSTISSISEIDEKKIVDVNGYAYYGNMPILFIKRSLHTVLTESISKYQKAIHEVAYGSHQDTARMVRLPKRNTTLTFEVLN</sequence>
<name>A0A6C0LUM2_9ZZZZ</name>
<organism evidence="1">
    <name type="scientific">viral metagenome</name>
    <dbReference type="NCBI Taxonomy" id="1070528"/>
    <lineage>
        <taxon>unclassified sequences</taxon>
        <taxon>metagenomes</taxon>
        <taxon>organismal metagenomes</taxon>
    </lineage>
</organism>
<evidence type="ECO:0000313" key="1">
    <source>
        <dbReference type="EMBL" id="QHU33451.1"/>
    </source>
</evidence>